<feature type="region of interest" description="Disordered" evidence="4">
    <location>
        <begin position="167"/>
        <end position="200"/>
    </location>
</feature>
<dbReference type="GO" id="GO:0000289">
    <property type="term" value="P:nuclear-transcribed mRNA poly(A) tail shortening"/>
    <property type="evidence" value="ECO:0007669"/>
    <property type="project" value="UniProtKB-ARBA"/>
</dbReference>
<dbReference type="OrthoDB" id="25391at2759"/>
<evidence type="ECO:0000256" key="3">
    <source>
        <dbReference type="ARBA" id="ARBA00023163"/>
    </source>
</evidence>
<feature type="compositionally biased region" description="Polar residues" evidence="4">
    <location>
        <begin position="227"/>
        <end position="236"/>
    </location>
</feature>
<organism evidence="6 7">
    <name type="scientific">Ajellomyces capsulatus</name>
    <name type="common">Darling's disease fungus</name>
    <name type="synonym">Histoplasma capsulatum</name>
    <dbReference type="NCBI Taxonomy" id="5037"/>
    <lineage>
        <taxon>Eukaryota</taxon>
        <taxon>Fungi</taxon>
        <taxon>Dikarya</taxon>
        <taxon>Ascomycota</taxon>
        <taxon>Pezizomycotina</taxon>
        <taxon>Eurotiomycetes</taxon>
        <taxon>Eurotiomycetidae</taxon>
        <taxon>Onygenales</taxon>
        <taxon>Ajellomycetaceae</taxon>
        <taxon>Histoplasma</taxon>
    </lineage>
</organism>
<dbReference type="GO" id="GO:0006355">
    <property type="term" value="P:regulation of DNA-templated transcription"/>
    <property type="evidence" value="ECO:0007669"/>
    <property type="project" value="InterPro"/>
</dbReference>
<feature type="region of interest" description="Disordered" evidence="4">
    <location>
        <begin position="1"/>
        <end position="151"/>
    </location>
</feature>
<feature type="compositionally biased region" description="Polar residues" evidence="4">
    <location>
        <begin position="175"/>
        <end position="187"/>
    </location>
</feature>
<feature type="region of interest" description="Disordered" evidence="4">
    <location>
        <begin position="227"/>
        <end position="347"/>
    </location>
</feature>
<dbReference type="VEuPathDB" id="FungiDB:I7I52_06011"/>
<dbReference type="InterPro" id="IPR038635">
    <property type="entry name" value="CCR4-NOT_su2/3/5_C_sf"/>
</dbReference>
<dbReference type="GO" id="GO:0030015">
    <property type="term" value="C:CCR4-NOT core complex"/>
    <property type="evidence" value="ECO:0007669"/>
    <property type="project" value="InterPro"/>
</dbReference>
<dbReference type="InterPro" id="IPR040168">
    <property type="entry name" value="Not2/3/5"/>
</dbReference>
<keyword evidence="2" id="KW-0805">Transcription regulation</keyword>
<accession>A0A8H7YQ56</accession>
<dbReference type="Pfam" id="PF04153">
    <property type="entry name" value="NOT2_3_5_C"/>
    <property type="match status" value="1"/>
</dbReference>
<sequence length="533" mass="57937">MNRPGPGQQQLRGMSGFPTQQQPQTRTTNPSLASTRLPNGTGANWGFGLPMGGAPGLQSSQQRTVNTMNSFAQGISGSQPATPLDLSEFPSLSSVPQQSQSSASGQATWANASQRVNQQSAIQRQSQTPTTQPPSRVSQTQPQSQSHASHEDLFPSAAQFAAQLDDFRNGGQGISGQLSSTQPQTGNIDEFPPLGRNAPADIGQERRASLLQSGAFGNYGGGMAFPNLNQSHSGQARTLPGNMVNGQQDSRIISPGAGGSGVISASRSPMGQVQNGGLSQEKEDLGSSSTQRSIRPEAYSDQQSQAVIQPPPQSRQPKSSSFGADGQEQSLQGQSSEQSPLSQMPDRDRFGLQGLLTLIHNENPDVAALAVGQDLMTLGLDLNHPEPLHPSFASPFISSNSAVPLQVDYTLPACYNVANVQPLQTRIPSFSDETLFYIFYSMPRDIMQELVAEELMGRKWRYHKVERAWLTRDDAYPSPVEVERGLSERGFYLWWDPSSWKKVRREFILRYADLDNHLERRGFVQGVTFPQNV</sequence>
<dbReference type="Gene3D" id="2.30.30.1020">
    <property type="entry name" value="CCR4-NOT complex subunit 2/3/5, C-terminal domain"/>
    <property type="match status" value="1"/>
</dbReference>
<dbReference type="EMBL" id="JAEVHI010000003">
    <property type="protein sequence ID" value="KAG5295657.1"/>
    <property type="molecule type" value="Genomic_DNA"/>
</dbReference>
<dbReference type="PANTHER" id="PTHR23326">
    <property type="entry name" value="CCR4 NOT-RELATED"/>
    <property type="match status" value="1"/>
</dbReference>
<evidence type="ECO:0000259" key="5">
    <source>
        <dbReference type="Pfam" id="PF04153"/>
    </source>
</evidence>
<dbReference type="Proteomes" id="UP000670092">
    <property type="component" value="Unassembled WGS sequence"/>
</dbReference>
<evidence type="ECO:0000313" key="7">
    <source>
        <dbReference type="Proteomes" id="UP000670092"/>
    </source>
</evidence>
<feature type="compositionally biased region" description="Polar residues" evidence="4">
    <location>
        <begin position="57"/>
        <end position="81"/>
    </location>
</feature>
<evidence type="ECO:0000256" key="1">
    <source>
        <dbReference type="ARBA" id="ARBA00007682"/>
    </source>
</evidence>
<gene>
    <name evidence="6" type="ORF">I7I52_06011</name>
</gene>
<feature type="compositionally biased region" description="Low complexity" evidence="4">
    <location>
        <begin position="123"/>
        <end position="146"/>
    </location>
</feature>
<feature type="compositionally biased region" description="Low complexity" evidence="4">
    <location>
        <begin position="315"/>
        <end position="343"/>
    </location>
</feature>
<reference evidence="6 7" key="1">
    <citation type="submission" date="2021-01" db="EMBL/GenBank/DDBJ databases">
        <title>Chromosome-level genome assembly of a human fungal pathogen reveals clustering of transcriptionally co-regulated genes.</title>
        <authorList>
            <person name="Voorhies M."/>
            <person name="Cohen S."/>
            <person name="Shea T.P."/>
            <person name="Petrus S."/>
            <person name="Munoz J.F."/>
            <person name="Poplawski S."/>
            <person name="Goldman W.E."/>
            <person name="Michael T."/>
            <person name="Cuomo C.A."/>
            <person name="Sil A."/>
            <person name="Beyhan S."/>
        </authorList>
    </citation>
    <scope>NUCLEOTIDE SEQUENCE [LARGE SCALE GENOMIC DNA]</scope>
    <source>
        <strain evidence="6 7">G184AR</strain>
    </source>
</reference>
<keyword evidence="3" id="KW-0804">Transcription</keyword>
<feature type="domain" description="NOT2/NOT3/NOT5 C-terminal" evidence="5">
    <location>
        <begin position="391"/>
        <end position="514"/>
    </location>
</feature>
<feature type="compositionally biased region" description="Polar residues" evidence="4">
    <location>
        <begin position="263"/>
        <end position="278"/>
    </location>
</feature>
<evidence type="ECO:0000256" key="2">
    <source>
        <dbReference type="ARBA" id="ARBA00023015"/>
    </source>
</evidence>
<dbReference type="AlphaFoldDB" id="A0A8H7YQ56"/>
<comment type="caution">
    <text evidence="6">The sequence shown here is derived from an EMBL/GenBank/DDBJ whole genome shotgun (WGS) entry which is preliminary data.</text>
</comment>
<feature type="compositionally biased region" description="Low complexity" evidence="4">
    <location>
        <begin position="91"/>
        <end position="106"/>
    </location>
</feature>
<evidence type="ECO:0000313" key="6">
    <source>
        <dbReference type="EMBL" id="KAG5295657.1"/>
    </source>
</evidence>
<feature type="compositionally biased region" description="Polar residues" evidence="4">
    <location>
        <begin position="107"/>
        <end position="122"/>
    </location>
</feature>
<protein>
    <submittedName>
        <fullName evidence="6">NOT2 family protein</fullName>
    </submittedName>
</protein>
<feature type="compositionally biased region" description="Low complexity" evidence="4">
    <location>
        <begin position="18"/>
        <end position="28"/>
    </location>
</feature>
<name>A0A8H7YQ56_AJECA</name>
<dbReference type="FunFam" id="2.30.30.1020:FF:000007">
    <property type="entry name" value="Putative not2 family protein"/>
    <property type="match status" value="1"/>
</dbReference>
<feature type="compositionally biased region" description="Polar residues" evidence="4">
    <location>
        <begin position="29"/>
        <end position="42"/>
    </location>
</feature>
<feature type="compositionally biased region" description="Gly residues" evidence="4">
    <location>
        <begin position="43"/>
        <end position="55"/>
    </location>
</feature>
<comment type="similarity">
    <text evidence="1">Belongs to the CNOT2/3/5 family.</text>
</comment>
<proteinExistence type="inferred from homology"/>
<dbReference type="InterPro" id="IPR007282">
    <property type="entry name" value="NOT2/3/5_C"/>
</dbReference>
<evidence type="ECO:0000256" key="4">
    <source>
        <dbReference type="SAM" id="MobiDB-lite"/>
    </source>
</evidence>